<feature type="compositionally biased region" description="Low complexity" evidence="1">
    <location>
        <begin position="10"/>
        <end position="22"/>
    </location>
</feature>
<keyword evidence="2" id="KW-1133">Transmembrane helix</keyword>
<accession>A0ABQ6JW69</accession>
<feature type="transmembrane region" description="Helical" evidence="2">
    <location>
        <begin position="53"/>
        <end position="74"/>
    </location>
</feature>
<evidence type="ECO:0000256" key="2">
    <source>
        <dbReference type="SAM" id="Phobius"/>
    </source>
</evidence>
<feature type="region of interest" description="Disordered" evidence="1">
    <location>
        <begin position="1"/>
        <end position="48"/>
    </location>
</feature>
<sequence>MTDTSGTGQPTDPTAAAAAAPAQPVPPTASVPPAAVPASVPPTPQPPRKKVPLAVKIIVPVVSLVVAFGVYWGVRAAFDALSGPSKQMLIEKGVEEALDTFDPPRQIDEVTVLTDVTAEQDAIHYHYTLVDVDPSVVTQEVLEGVVLPGLCSTKETRQVLDQDIAMKYTYTVESTGDVYAMEFTKSDC</sequence>
<reference evidence="4" key="1">
    <citation type="journal article" date="2019" name="Int. J. Syst. Evol. Microbiol.">
        <title>The Global Catalogue of Microorganisms (GCM) 10K type strain sequencing project: providing services to taxonomists for standard genome sequencing and annotation.</title>
        <authorList>
            <consortium name="The Broad Institute Genomics Platform"/>
            <consortium name="The Broad Institute Genome Sequencing Center for Infectious Disease"/>
            <person name="Wu L."/>
            <person name="Ma J."/>
        </authorList>
    </citation>
    <scope>NUCLEOTIDE SEQUENCE [LARGE SCALE GENOMIC DNA]</scope>
    <source>
        <strain evidence="4">NBRC 108755</strain>
    </source>
</reference>
<proteinExistence type="predicted"/>
<protein>
    <recommendedName>
        <fullName evidence="5">DUF4333 domain-containing protein</fullName>
    </recommendedName>
</protein>
<name>A0ABQ6JW69_9MICO</name>
<evidence type="ECO:0000313" key="4">
    <source>
        <dbReference type="Proteomes" id="UP001157069"/>
    </source>
</evidence>
<dbReference type="RefSeq" id="WP_284300535.1">
    <property type="nucleotide sequence ID" value="NZ_BSVA01000001.1"/>
</dbReference>
<keyword evidence="2" id="KW-0472">Membrane</keyword>
<dbReference type="EMBL" id="BSVA01000001">
    <property type="protein sequence ID" value="GMA91957.1"/>
    <property type="molecule type" value="Genomic_DNA"/>
</dbReference>
<comment type="caution">
    <text evidence="3">The sequence shown here is derived from an EMBL/GenBank/DDBJ whole genome shotgun (WGS) entry which is preliminary data.</text>
</comment>
<keyword evidence="4" id="KW-1185">Reference proteome</keyword>
<gene>
    <name evidence="3" type="ORF">GCM10025869_24860</name>
</gene>
<keyword evidence="2" id="KW-0812">Transmembrane</keyword>
<evidence type="ECO:0000313" key="3">
    <source>
        <dbReference type="EMBL" id="GMA91957.1"/>
    </source>
</evidence>
<evidence type="ECO:0008006" key="5">
    <source>
        <dbReference type="Google" id="ProtNLM"/>
    </source>
</evidence>
<evidence type="ECO:0000256" key="1">
    <source>
        <dbReference type="SAM" id="MobiDB-lite"/>
    </source>
</evidence>
<organism evidence="3 4">
    <name type="scientific">Homoserinibacter gongjuensis</name>
    <dbReference type="NCBI Taxonomy" id="1162968"/>
    <lineage>
        <taxon>Bacteria</taxon>
        <taxon>Bacillati</taxon>
        <taxon>Actinomycetota</taxon>
        <taxon>Actinomycetes</taxon>
        <taxon>Micrococcales</taxon>
        <taxon>Microbacteriaceae</taxon>
        <taxon>Homoserinibacter</taxon>
    </lineage>
</organism>
<dbReference type="Proteomes" id="UP001157069">
    <property type="component" value="Unassembled WGS sequence"/>
</dbReference>
<dbReference type="Gene3D" id="3.30.300.250">
    <property type="match status" value="1"/>
</dbReference>